<keyword evidence="1" id="KW-0472">Membrane</keyword>
<feature type="transmembrane region" description="Helical" evidence="1">
    <location>
        <begin position="39"/>
        <end position="60"/>
    </location>
</feature>
<name>A0A1Z4GL27_9CYAN</name>
<reference evidence="2 3" key="1">
    <citation type="submission" date="2017-06" db="EMBL/GenBank/DDBJ databases">
        <title>Genome sequencing of cyanobaciteial culture collection at National Institute for Environmental Studies (NIES).</title>
        <authorList>
            <person name="Hirose Y."/>
            <person name="Shimura Y."/>
            <person name="Fujisawa T."/>
            <person name="Nakamura Y."/>
            <person name="Kawachi M."/>
        </authorList>
    </citation>
    <scope>NUCLEOTIDE SEQUENCE [LARGE SCALE GENOMIC DNA]</scope>
    <source>
        <strain evidence="2 3">NIES-21</strain>
    </source>
</reference>
<keyword evidence="3" id="KW-1185">Reference proteome</keyword>
<dbReference type="Proteomes" id="UP000218287">
    <property type="component" value="Chromosome"/>
</dbReference>
<protein>
    <submittedName>
        <fullName evidence="2">Uncharacterized protein</fullName>
    </submittedName>
</protein>
<sequence length="197" mass="22842">MRKLPNGVQWNEFHDDEIVDWKRVRSAIEHEDQLTNHRVTWMLTSQGFLFAAFALVFQASTKTDVQYELRAFYQYLLSGLAATGIFVSLYLRLALRAAEIQTEILRGWWVERIGERYKNHPPISGTPPNWLLRMLPFSSFPILFVLSWIIFVLIVLLDFIKPYANTIGTVSLLLTLILGLVIFGFMLGRRKYSKTSV</sequence>
<evidence type="ECO:0000313" key="3">
    <source>
        <dbReference type="Proteomes" id="UP000218287"/>
    </source>
</evidence>
<evidence type="ECO:0000313" key="2">
    <source>
        <dbReference type="EMBL" id="BAY18214.1"/>
    </source>
</evidence>
<dbReference type="OrthoDB" id="10020098at2"/>
<dbReference type="EMBL" id="AP018174">
    <property type="protein sequence ID" value="BAY18214.1"/>
    <property type="molecule type" value="Genomic_DNA"/>
</dbReference>
<gene>
    <name evidence="2" type="ORF">NIES21_40580</name>
</gene>
<accession>A0A1Z4GL27</accession>
<feature type="transmembrane region" description="Helical" evidence="1">
    <location>
        <begin position="72"/>
        <end position="91"/>
    </location>
</feature>
<keyword evidence="1" id="KW-1133">Transmembrane helix</keyword>
<feature type="transmembrane region" description="Helical" evidence="1">
    <location>
        <begin position="140"/>
        <end position="160"/>
    </location>
</feature>
<proteinExistence type="predicted"/>
<keyword evidence="1" id="KW-0812">Transmembrane</keyword>
<organism evidence="2 3">
    <name type="scientific">Anabaenopsis circularis NIES-21</name>
    <dbReference type="NCBI Taxonomy" id="1085406"/>
    <lineage>
        <taxon>Bacteria</taxon>
        <taxon>Bacillati</taxon>
        <taxon>Cyanobacteriota</taxon>
        <taxon>Cyanophyceae</taxon>
        <taxon>Nostocales</taxon>
        <taxon>Nodulariaceae</taxon>
        <taxon>Anabaenopsis</taxon>
    </lineage>
</organism>
<evidence type="ECO:0000256" key="1">
    <source>
        <dbReference type="SAM" id="Phobius"/>
    </source>
</evidence>
<feature type="transmembrane region" description="Helical" evidence="1">
    <location>
        <begin position="166"/>
        <end position="187"/>
    </location>
</feature>
<dbReference type="AlphaFoldDB" id="A0A1Z4GL27"/>